<evidence type="ECO:0000256" key="1">
    <source>
        <dbReference type="ARBA" id="ARBA00000083"/>
    </source>
</evidence>
<evidence type="ECO:0000256" key="2">
    <source>
        <dbReference type="ARBA" id="ARBA00001911"/>
    </source>
</evidence>
<evidence type="ECO:0000256" key="10">
    <source>
        <dbReference type="RuleBase" id="RU366046"/>
    </source>
</evidence>
<comment type="cofactor">
    <cofactor evidence="2 10">
        <name>NAD(+)</name>
        <dbReference type="ChEBI" id="CHEBI:57540"/>
    </cofactor>
</comment>
<evidence type="ECO:0000256" key="5">
    <source>
        <dbReference type="ARBA" id="ARBA00013189"/>
    </source>
</evidence>
<dbReference type="InterPro" id="IPR036291">
    <property type="entry name" value="NAD(P)-bd_dom_sf"/>
</dbReference>
<comment type="similarity">
    <text evidence="4 10">Belongs to the NAD(P)-dependent epimerase/dehydratase family.</text>
</comment>
<reference evidence="12 13" key="1">
    <citation type="submission" date="2017-10" db="EMBL/GenBank/DDBJ databases">
        <title>Genome of an Actinobacterium that displays light-enhanced growth.</title>
        <authorList>
            <person name="Maresca J.A."/>
            <person name="Hempel P."/>
            <person name="Shevchenko O."/>
            <person name="Miller K.J."/>
            <person name="Hahn M.W."/>
        </authorList>
    </citation>
    <scope>NUCLEOTIDE SEQUENCE [LARGE SCALE GENOMIC DNA]</scope>
    <source>
        <strain evidence="12 13">MWH-Mo1</strain>
    </source>
</reference>
<keyword evidence="10" id="KW-0119">Carbohydrate metabolism</keyword>
<proteinExistence type="inferred from homology"/>
<sequence>MRVLVTGGAGYIGSHTVLALLEQGHIPVVVDNLSNSSVESLNRVSEITGKPIEFHNIDLCDEHEFHSFLREQSFDAILHFAGFKAVGESVANPLKYYENNIGSTVSLLKAINASTSSAPPKVIFSSSATVYGSSTELPLTESSKTGEGITNPYGYTKFVCERILTDTVAANSAFQAIALRYFNPIGAHKSGRIGEDPAGIPNNLAPYITQVASGKLSELSVFGDDYDTADGTGIRDYIHVMDVAEGHVAALGLSEPGFHAVNLGTGQGTSVFELLTAFEAVVGSPIPYAVTPRRPGDIAACYADTSLAKKLLGWSSTRDISEACADAWRWQSQNPQGY</sequence>
<dbReference type="UniPathway" id="UPA00214"/>
<dbReference type="PANTHER" id="PTHR43725">
    <property type="entry name" value="UDP-GLUCOSE 4-EPIMERASE"/>
    <property type="match status" value="1"/>
</dbReference>
<dbReference type="GO" id="GO:0003978">
    <property type="term" value="F:UDP-glucose 4-epimerase activity"/>
    <property type="evidence" value="ECO:0007669"/>
    <property type="project" value="UniProtKB-UniRule"/>
</dbReference>
<dbReference type="GO" id="GO:0006012">
    <property type="term" value="P:galactose metabolic process"/>
    <property type="evidence" value="ECO:0007669"/>
    <property type="project" value="UniProtKB-UniPathway"/>
</dbReference>
<keyword evidence="9 10" id="KW-0413">Isomerase</keyword>
<comment type="pathway">
    <text evidence="3 10">Carbohydrate metabolism; galactose metabolism.</text>
</comment>
<dbReference type="SUPFAM" id="SSF51735">
    <property type="entry name" value="NAD(P)-binding Rossmann-fold domains"/>
    <property type="match status" value="1"/>
</dbReference>
<dbReference type="OrthoDB" id="9801785at2"/>
<name>A0A2Z3RWX7_9MICO</name>
<dbReference type="InterPro" id="IPR001509">
    <property type="entry name" value="Epimerase_deHydtase"/>
</dbReference>
<gene>
    <name evidence="12" type="ORF">AURMO_00423</name>
</gene>
<evidence type="ECO:0000256" key="7">
    <source>
        <dbReference type="ARBA" id="ARBA00023027"/>
    </source>
</evidence>
<keyword evidence="8" id="KW-0299">Galactose metabolism</keyword>
<dbReference type="KEGG" id="aum:AURMO_00423"/>
<dbReference type="Pfam" id="PF01370">
    <property type="entry name" value="Epimerase"/>
    <property type="match status" value="1"/>
</dbReference>
<comment type="catalytic activity">
    <reaction evidence="1 10">
        <text>UDP-alpha-D-glucose = UDP-alpha-D-galactose</text>
        <dbReference type="Rhea" id="RHEA:22168"/>
        <dbReference type="ChEBI" id="CHEBI:58885"/>
        <dbReference type="ChEBI" id="CHEBI:66914"/>
        <dbReference type="EC" id="5.1.3.2"/>
    </reaction>
</comment>
<keyword evidence="13" id="KW-1185">Reference proteome</keyword>
<dbReference type="InterPro" id="IPR005886">
    <property type="entry name" value="UDP_G4E"/>
</dbReference>
<dbReference type="NCBIfam" id="TIGR01179">
    <property type="entry name" value="galE"/>
    <property type="match status" value="1"/>
</dbReference>
<evidence type="ECO:0000259" key="11">
    <source>
        <dbReference type="Pfam" id="PF01370"/>
    </source>
</evidence>
<protein>
    <recommendedName>
        <fullName evidence="6 10">UDP-glucose 4-epimerase</fullName>
        <ecNumber evidence="5 10">5.1.3.2</ecNumber>
    </recommendedName>
</protein>
<dbReference type="PANTHER" id="PTHR43725:SF47">
    <property type="entry name" value="UDP-GLUCOSE 4-EPIMERASE"/>
    <property type="match status" value="1"/>
</dbReference>
<evidence type="ECO:0000256" key="8">
    <source>
        <dbReference type="ARBA" id="ARBA00023144"/>
    </source>
</evidence>
<evidence type="ECO:0000313" key="13">
    <source>
        <dbReference type="Proteomes" id="UP000246894"/>
    </source>
</evidence>
<dbReference type="Gene3D" id="3.40.50.720">
    <property type="entry name" value="NAD(P)-binding Rossmann-like Domain"/>
    <property type="match status" value="1"/>
</dbReference>
<evidence type="ECO:0000313" key="12">
    <source>
        <dbReference type="EMBL" id="AWR21040.1"/>
    </source>
</evidence>
<dbReference type="AlphaFoldDB" id="A0A2Z3RWX7"/>
<evidence type="ECO:0000256" key="6">
    <source>
        <dbReference type="ARBA" id="ARBA00018569"/>
    </source>
</evidence>
<dbReference type="EMBL" id="CP023994">
    <property type="protein sequence ID" value="AWR21040.1"/>
    <property type="molecule type" value="Genomic_DNA"/>
</dbReference>
<evidence type="ECO:0000256" key="9">
    <source>
        <dbReference type="ARBA" id="ARBA00023235"/>
    </source>
</evidence>
<dbReference type="Gene3D" id="3.90.25.10">
    <property type="entry name" value="UDP-galactose 4-epimerase, domain 1"/>
    <property type="match status" value="1"/>
</dbReference>
<dbReference type="Proteomes" id="UP000246894">
    <property type="component" value="Chromosome"/>
</dbReference>
<evidence type="ECO:0000256" key="3">
    <source>
        <dbReference type="ARBA" id="ARBA00004947"/>
    </source>
</evidence>
<dbReference type="RefSeq" id="WP_110232927.1">
    <property type="nucleotide sequence ID" value="NZ_CP023994.1"/>
</dbReference>
<organism evidence="12 13">
    <name type="scientific">Aurantimicrobium photophilum</name>
    <dbReference type="NCBI Taxonomy" id="1987356"/>
    <lineage>
        <taxon>Bacteria</taxon>
        <taxon>Bacillati</taxon>
        <taxon>Actinomycetota</taxon>
        <taxon>Actinomycetes</taxon>
        <taxon>Micrococcales</taxon>
        <taxon>Microbacteriaceae</taxon>
        <taxon>Aurantimicrobium</taxon>
    </lineage>
</organism>
<dbReference type="PRINTS" id="PR01713">
    <property type="entry name" value="NUCEPIMERASE"/>
</dbReference>
<dbReference type="EC" id="5.1.3.2" evidence="5 10"/>
<feature type="domain" description="NAD-dependent epimerase/dehydratase" evidence="11">
    <location>
        <begin position="3"/>
        <end position="264"/>
    </location>
</feature>
<comment type="subunit">
    <text evidence="10">Homodimer.</text>
</comment>
<dbReference type="GO" id="GO:0005829">
    <property type="term" value="C:cytosol"/>
    <property type="evidence" value="ECO:0007669"/>
    <property type="project" value="TreeGrafter"/>
</dbReference>
<accession>A0A2Z3RWX7</accession>
<dbReference type="NCBIfam" id="NF007956">
    <property type="entry name" value="PRK10675.1"/>
    <property type="match status" value="1"/>
</dbReference>
<evidence type="ECO:0000256" key="4">
    <source>
        <dbReference type="ARBA" id="ARBA00007637"/>
    </source>
</evidence>
<dbReference type="CDD" id="cd05247">
    <property type="entry name" value="UDP_G4E_1_SDR_e"/>
    <property type="match status" value="1"/>
</dbReference>
<keyword evidence="7 10" id="KW-0520">NAD</keyword>